<comment type="caution">
    <text evidence="1">The sequence shown here is derived from an EMBL/GenBank/DDBJ whole genome shotgun (WGS) entry which is preliminary data.</text>
</comment>
<dbReference type="EMBL" id="CM047736">
    <property type="protein sequence ID" value="KAJ0053342.1"/>
    <property type="molecule type" value="Genomic_DNA"/>
</dbReference>
<dbReference type="Proteomes" id="UP001163603">
    <property type="component" value="Chromosome 1"/>
</dbReference>
<proteinExistence type="predicted"/>
<gene>
    <name evidence="1" type="ORF">Pint_01604</name>
</gene>
<sequence>MLLCVEWAYIAPKTCSFKEVVLELPRKLSPRREIVLAQIVIFRLASQEHHLVVAQSIYNMDMPCIQGKCGV</sequence>
<protein>
    <submittedName>
        <fullName evidence="1">Uncharacterized protein</fullName>
    </submittedName>
</protein>
<evidence type="ECO:0000313" key="1">
    <source>
        <dbReference type="EMBL" id="KAJ0053342.1"/>
    </source>
</evidence>
<reference evidence="2" key="1">
    <citation type="journal article" date="2023" name="G3 (Bethesda)">
        <title>Genome assembly and association tests identify interacting loci associated with vigor, precocity, and sex in interspecific pistachio rootstocks.</title>
        <authorList>
            <person name="Palmer W."/>
            <person name="Jacygrad E."/>
            <person name="Sagayaradj S."/>
            <person name="Cavanaugh K."/>
            <person name="Han R."/>
            <person name="Bertier L."/>
            <person name="Beede B."/>
            <person name="Kafkas S."/>
            <person name="Golino D."/>
            <person name="Preece J."/>
            <person name="Michelmore R."/>
        </authorList>
    </citation>
    <scope>NUCLEOTIDE SEQUENCE [LARGE SCALE GENOMIC DNA]</scope>
</reference>
<keyword evidence="2" id="KW-1185">Reference proteome</keyword>
<accession>A0ACC0ZMU1</accession>
<organism evidence="1 2">
    <name type="scientific">Pistacia integerrima</name>
    <dbReference type="NCBI Taxonomy" id="434235"/>
    <lineage>
        <taxon>Eukaryota</taxon>
        <taxon>Viridiplantae</taxon>
        <taxon>Streptophyta</taxon>
        <taxon>Embryophyta</taxon>
        <taxon>Tracheophyta</taxon>
        <taxon>Spermatophyta</taxon>
        <taxon>Magnoliopsida</taxon>
        <taxon>eudicotyledons</taxon>
        <taxon>Gunneridae</taxon>
        <taxon>Pentapetalae</taxon>
        <taxon>rosids</taxon>
        <taxon>malvids</taxon>
        <taxon>Sapindales</taxon>
        <taxon>Anacardiaceae</taxon>
        <taxon>Pistacia</taxon>
    </lineage>
</organism>
<name>A0ACC0ZMU1_9ROSI</name>
<evidence type="ECO:0000313" key="2">
    <source>
        <dbReference type="Proteomes" id="UP001163603"/>
    </source>
</evidence>